<reference evidence="2 3" key="1">
    <citation type="journal article" date="2017" name="Genome Announc.">
        <title>Complete Genome Sequences of Two Acetylene-Fermenting Pelobacter acetylenicus Strains.</title>
        <authorList>
            <person name="Sutton J.M."/>
            <person name="Baesman S.M."/>
            <person name="Fierst J.L."/>
            <person name="Poret-Peterson A.T."/>
            <person name="Oremland R.S."/>
            <person name="Dunlap D.S."/>
            <person name="Akob D.M."/>
        </authorList>
    </citation>
    <scope>NUCLEOTIDE SEQUENCE [LARGE SCALE GENOMIC DNA]</scope>
    <source>
        <strain evidence="2 3">DSM 3247</strain>
    </source>
</reference>
<dbReference type="SUPFAM" id="SSF54373">
    <property type="entry name" value="FAD-linked reductases, C-terminal domain"/>
    <property type="match status" value="1"/>
</dbReference>
<dbReference type="InterPro" id="IPR015899">
    <property type="entry name" value="UDP-GalPyranose_mutase_C"/>
</dbReference>
<sequence>MNPLLIVGAGLAGAVLARQLAEAGLPVQVIDAEPRIGGNCCTERDPQTGIMLHLRGPHVFHTSHEEVWRFINRFGEWVPYVSRIKAITERGVYGLPINLHTINQFFGTALTPGEAREFLKEKTVRGKNEPSNFEEHAKASIGPELYKTFFRGYTVKQWGCDPRELPASILKRLPVRFDYNDNYFDSTYQAIPRDGYSAVIEAILTHPLISVSLETPWERAMRPFFEHVFFSGAIDRFYEYAEGRLGYRTVSWSFATLVGDAQGTAVINFPGLEVPWTRMVEHKHFTPWERFDNTVISKEFSRESADEDLPCYPKRLEADLAVMRRYVSRATSDVGVSFIGRLGTYRYLDMDIVIAESLDFAARWLAAHAESRRLPVFSAEL</sequence>
<gene>
    <name evidence="2" type="ORF">A7E75_04400</name>
</gene>
<keyword evidence="3" id="KW-1185">Reference proteome</keyword>
<dbReference type="RefSeq" id="WP_072286199.1">
    <property type="nucleotide sequence ID" value="NZ_CP015455.1"/>
</dbReference>
<dbReference type="OrthoDB" id="9769600at2"/>
<evidence type="ECO:0000313" key="3">
    <source>
        <dbReference type="Proteomes" id="UP000182264"/>
    </source>
</evidence>
<dbReference type="Gene3D" id="3.40.50.720">
    <property type="entry name" value="NAD(P)-binding Rossmann-like Domain"/>
    <property type="match status" value="3"/>
</dbReference>
<dbReference type="Proteomes" id="UP000182264">
    <property type="component" value="Chromosome"/>
</dbReference>
<dbReference type="AlphaFoldDB" id="A0A1L3GEJ8"/>
<dbReference type="PANTHER" id="PTHR21197:SF0">
    <property type="entry name" value="UDP-GALACTOPYRANOSE MUTASE"/>
    <property type="match status" value="1"/>
</dbReference>
<dbReference type="STRING" id="29542.A6070_13035"/>
<name>A0A1L3GEJ8_SYNAC</name>
<feature type="domain" description="UDP-galactopyranose mutase C-terminal" evidence="1">
    <location>
        <begin position="149"/>
        <end position="347"/>
    </location>
</feature>
<dbReference type="PANTHER" id="PTHR21197">
    <property type="entry name" value="UDP-GALACTOPYRANOSE MUTASE"/>
    <property type="match status" value="1"/>
</dbReference>
<protein>
    <submittedName>
        <fullName evidence="2">UDP-galactopyranose mutase</fullName>
    </submittedName>
</protein>
<dbReference type="Pfam" id="PF03275">
    <property type="entry name" value="GLF"/>
    <property type="match status" value="1"/>
</dbReference>
<dbReference type="EMBL" id="CP015518">
    <property type="protein sequence ID" value="APG24360.1"/>
    <property type="molecule type" value="Genomic_DNA"/>
</dbReference>
<evidence type="ECO:0000259" key="1">
    <source>
        <dbReference type="Pfam" id="PF03275"/>
    </source>
</evidence>
<organism evidence="2 3">
    <name type="scientific">Syntrophotalea acetylenica</name>
    <name type="common">Pelobacter acetylenicus</name>
    <dbReference type="NCBI Taxonomy" id="29542"/>
    <lineage>
        <taxon>Bacteria</taxon>
        <taxon>Pseudomonadati</taxon>
        <taxon>Thermodesulfobacteriota</taxon>
        <taxon>Desulfuromonadia</taxon>
        <taxon>Desulfuromonadales</taxon>
        <taxon>Syntrophotaleaceae</taxon>
        <taxon>Syntrophotalea</taxon>
    </lineage>
</organism>
<dbReference type="GO" id="GO:0008767">
    <property type="term" value="F:UDP-galactopyranose mutase activity"/>
    <property type="evidence" value="ECO:0007669"/>
    <property type="project" value="InterPro"/>
</dbReference>
<accession>A0A1L3GEJ8</accession>
<evidence type="ECO:0000313" key="2">
    <source>
        <dbReference type="EMBL" id="APG24360.1"/>
    </source>
</evidence>
<dbReference type="KEGG" id="pace:A6070_13035"/>
<dbReference type="GO" id="GO:0005829">
    <property type="term" value="C:cytosol"/>
    <property type="evidence" value="ECO:0007669"/>
    <property type="project" value="TreeGrafter"/>
</dbReference>
<dbReference type="Pfam" id="PF13450">
    <property type="entry name" value="NAD_binding_8"/>
    <property type="match status" value="1"/>
</dbReference>
<dbReference type="SUPFAM" id="SSF51971">
    <property type="entry name" value="Nucleotide-binding domain"/>
    <property type="match status" value="1"/>
</dbReference>
<dbReference type="GO" id="GO:0050660">
    <property type="term" value="F:flavin adenine dinucleotide binding"/>
    <property type="evidence" value="ECO:0007669"/>
    <property type="project" value="TreeGrafter"/>
</dbReference>
<proteinExistence type="predicted"/>